<accession>A0A6M0JZ21</accession>
<evidence type="ECO:0000313" key="2">
    <source>
        <dbReference type="EMBL" id="NEV61893.1"/>
    </source>
</evidence>
<keyword evidence="2" id="KW-0808">Transferase</keyword>
<proteinExistence type="predicted"/>
<dbReference type="InterPro" id="IPR001206">
    <property type="entry name" value="Diacylglycerol_kinase_cat_dom"/>
</dbReference>
<reference evidence="2 3" key="1">
    <citation type="submission" date="2020-02" db="EMBL/GenBank/DDBJ databases">
        <title>Genome sequences of Thiorhodococcus mannitoliphagus and Thiorhodococcus minor, purple sulfur photosynthetic bacteria in the gammaproteobacterial family, Chromatiaceae.</title>
        <authorList>
            <person name="Aviles F.A."/>
            <person name="Meyer T.E."/>
            <person name="Kyndt J.A."/>
        </authorList>
    </citation>
    <scope>NUCLEOTIDE SEQUENCE [LARGE SCALE GENOMIC DNA]</scope>
    <source>
        <strain evidence="2 3">DSM 11518</strain>
    </source>
</reference>
<protein>
    <submittedName>
        <fullName evidence="2">Diacylglycerol kinase</fullName>
    </submittedName>
</protein>
<dbReference type="PROSITE" id="PS50146">
    <property type="entry name" value="DAGK"/>
    <property type="match status" value="1"/>
</dbReference>
<dbReference type="RefSeq" id="WP_164452366.1">
    <property type="nucleotide sequence ID" value="NZ_JAAIJQ010000018.1"/>
</dbReference>
<dbReference type="InterPro" id="IPR017438">
    <property type="entry name" value="ATP-NAD_kinase_N"/>
</dbReference>
<sequence>MLLVVNYGSGASGTAGEDPIEPQLRQALGSGGIALERIAFDPRHLRQRLAAALARGADRLFVAGGDGTVVAVTEALDGHPIPLGIIPRGTMNWIARDLGIPLDPAAAVDALLRAPIRDIDVGRVNQRPFLCACMVGFGSLLARWRERERGSSPWTLWPKILWRGLGLLQRYRHLRMTLVANGRAERLQSRTLVVTNNLIDQTFGPMPYRPRLDGGQLGIYAVRKASAGELTRLGTRLMLGNWQADDAVLTRSAPSVQLRIARRRALTVMLDGERTRLRTPLNFALEPGALRVLAPAEQP</sequence>
<organism evidence="2 3">
    <name type="scientific">Thiorhodococcus minor</name>
    <dbReference type="NCBI Taxonomy" id="57489"/>
    <lineage>
        <taxon>Bacteria</taxon>
        <taxon>Pseudomonadati</taxon>
        <taxon>Pseudomonadota</taxon>
        <taxon>Gammaproteobacteria</taxon>
        <taxon>Chromatiales</taxon>
        <taxon>Chromatiaceae</taxon>
        <taxon>Thiorhodococcus</taxon>
    </lineage>
</organism>
<dbReference type="SMART" id="SM00046">
    <property type="entry name" value="DAGKc"/>
    <property type="match status" value="1"/>
</dbReference>
<evidence type="ECO:0000259" key="1">
    <source>
        <dbReference type="PROSITE" id="PS50146"/>
    </source>
</evidence>
<keyword evidence="3" id="KW-1185">Reference proteome</keyword>
<keyword evidence="2" id="KW-0418">Kinase</keyword>
<dbReference type="AlphaFoldDB" id="A0A6M0JZ21"/>
<dbReference type="Gene3D" id="2.60.200.40">
    <property type="match status" value="1"/>
</dbReference>
<evidence type="ECO:0000313" key="3">
    <source>
        <dbReference type="Proteomes" id="UP000483379"/>
    </source>
</evidence>
<gene>
    <name evidence="2" type="ORF">G3446_08310</name>
</gene>
<feature type="domain" description="DAGKc" evidence="1">
    <location>
        <begin position="1"/>
        <end position="128"/>
    </location>
</feature>
<comment type="caution">
    <text evidence="2">The sequence shown here is derived from an EMBL/GenBank/DDBJ whole genome shotgun (WGS) entry which is preliminary data.</text>
</comment>
<name>A0A6M0JZ21_9GAMM</name>
<dbReference type="Pfam" id="PF19279">
    <property type="entry name" value="YegS_C"/>
    <property type="match status" value="1"/>
</dbReference>
<dbReference type="GO" id="GO:0016301">
    <property type="term" value="F:kinase activity"/>
    <property type="evidence" value="ECO:0007669"/>
    <property type="project" value="UniProtKB-KW"/>
</dbReference>
<dbReference type="InterPro" id="IPR045540">
    <property type="entry name" value="YegS/DAGK_C"/>
</dbReference>
<dbReference type="Pfam" id="PF00781">
    <property type="entry name" value="DAGK_cat"/>
    <property type="match status" value="1"/>
</dbReference>
<dbReference type="SUPFAM" id="SSF111331">
    <property type="entry name" value="NAD kinase/diacylglycerol kinase-like"/>
    <property type="match status" value="1"/>
</dbReference>
<dbReference type="EMBL" id="JAAIJQ010000018">
    <property type="protein sequence ID" value="NEV61893.1"/>
    <property type="molecule type" value="Genomic_DNA"/>
</dbReference>
<dbReference type="InterPro" id="IPR016064">
    <property type="entry name" value="NAD/diacylglycerol_kinase_sf"/>
</dbReference>
<dbReference type="Gene3D" id="3.40.50.10330">
    <property type="entry name" value="Probable inorganic polyphosphate/atp-NAD kinase, domain 1"/>
    <property type="match status" value="1"/>
</dbReference>
<dbReference type="Proteomes" id="UP000483379">
    <property type="component" value="Unassembled WGS sequence"/>
</dbReference>